<comment type="caution">
    <text evidence="2">The sequence shown here is derived from an EMBL/GenBank/DDBJ whole genome shotgun (WGS) entry which is preliminary data.</text>
</comment>
<dbReference type="Pfam" id="PF12680">
    <property type="entry name" value="SnoaL_2"/>
    <property type="match status" value="1"/>
</dbReference>
<accession>A0ABV9EET7</accession>
<dbReference type="EMBL" id="JBHSFN010000007">
    <property type="protein sequence ID" value="MFC4587011.1"/>
    <property type="molecule type" value="Genomic_DNA"/>
</dbReference>
<sequence>MSDLLIALGRMRKAFNSHDLGALAQCFGQRAVLVAPDGIGQDREEIISYYGQFMDAFPDARCTPQSVTESGDVIVAEYTLTGVHKGPMLAPGGGVIEPTLRPMTIRACSVSFIEDGVIACHRVFYDQLELAAQLGATLEFAETEAWA</sequence>
<dbReference type="Gene3D" id="3.10.450.50">
    <property type="match status" value="1"/>
</dbReference>
<dbReference type="InterPro" id="IPR032710">
    <property type="entry name" value="NTF2-like_dom_sf"/>
</dbReference>
<keyword evidence="3" id="KW-1185">Reference proteome</keyword>
<dbReference type="InterPro" id="IPR009959">
    <property type="entry name" value="Cyclase_SnoaL-like"/>
</dbReference>
<evidence type="ECO:0000313" key="3">
    <source>
        <dbReference type="Proteomes" id="UP001595891"/>
    </source>
</evidence>
<organism evidence="2 3">
    <name type="scientific">Sphaerisporangium corydalis</name>
    <dbReference type="NCBI Taxonomy" id="1441875"/>
    <lineage>
        <taxon>Bacteria</taxon>
        <taxon>Bacillati</taxon>
        <taxon>Actinomycetota</taxon>
        <taxon>Actinomycetes</taxon>
        <taxon>Streptosporangiales</taxon>
        <taxon>Streptosporangiaceae</taxon>
        <taxon>Sphaerisporangium</taxon>
    </lineage>
</organism>
<dbReference type="PANTHER" id="PTHR38436:SF1">
    <property type="entry name" value="ESTER CYCLASE"/>
    <property type="match status" value="1"/>
</dbReference>
<evidence type="ECO:0000259" key="1">
    <source>
        <dbReference type="Pfam" id="PF12680"/>
    </source>
</evidence>
<name>A0ABV9EET7_9ACTN</name>
<proteinExistence type="predicted"/>
<reference evidence="3" key="1">
    <citation type="journal article" date="2019" name="Int. J. Syst. Evol. Microbiol.">
        <title>The Global Catalogue of Microorganisms (GCM) 10K type strain sequencing project: providing services to taxonomists for standard genome sequencing and annotation.</title>
        <authorList>
            <consortium name="The Broad Institute Genomics Platform"/>
            <consortium name="The Broad Institute Genome Sequencing Center for Infectious Disease"/>
            <person name="Wu L."/>
            <person name="Ma J."/>
        </authorList>
    </citation>
    <scope>NUCLEOTIDE SEQUENCE [LARGE SCALE GENOMIC DNA]</scope>
    <source>
        <strain evidence="3">CCUG 49560</strain>
    </source>
</reference>
<dbReference type="Proteomes" id="UP001595891">
    <property type="component" value="Unassembled WGS sequence"/>
</dbReference>
<evidence type="ECO:0000313" key="2">
    <source>
        <dbReference type="EMBL" id="MFC4587011.1"/>
    </source>
</evidence>
<feature type="domain" description="SnoaL-like" evidence="1">
    <location>
        <begin position="10"/>
        <end position="121"/>
    </location>
</feature>
<dbReference type="PANTHER" id="PTHR38436">
    <property type="entry name" value="POLYKETIDE CYCLASE SNOAL-LIKE DOMAIN"/>
    <property type="match status" value="1"/>
</dbReference>
<gene>
    <name evidence="2" type="ORF">ACFO8L_13045</name>
</gene>
<dbReference type="SUPFAM" id="SSF54427">
    <property type="entry name" value="NTF2-like"/>
    <property type="match status" value="1"/>
</dbReference>
<dbReference type="InterPro" id="IPR037401">
    <property type="entry name" value="SnoaL-like"/>
</dbReference>
<protein>
    <submittedName>
        <fullName evidence="2">Ester cyclase</fullName>
    </submittedName>
</protein>
<dbReference type="RefSeq" id="WP_262846969.1">
    <property type="nucleotide sequence ID" value="NZ_JANZYP010000055.1"/>
</dbReference>